<name>A0A0A9FYL1_ARUDO</name>
<reference evidence="1" key="1">
    <citation type="submission" date="2014-09" db="EMBL/GenBank/DDBJ databases">
        <authorList>
            <person name="Magalhaes I.L.F."/>
            <person name="Oliveira U."/>
            <person name="Santos F.R."/>
            <person name="Vidigal T.H.D.A."/>
            <person name="Brescovit A.D."/>
            <person name="Santos A.J."/>
        </authorList>
    </citation>
    <scope>NUCLEOTIDE SEQUENCE</scope>
    <source>
        <tissue evidence="1">Shoot tissue taken approximately 20 cm above the soil surface</tissue>
    </source>
</reference>
<sequence>MCTTPVQVEVLAVFGAQAQLFQIKRQQQGPKISNISNLVIEPFLPTYILASLLL</sequence>
<dbReference type="EMBL" id="GBRH01182505">
    <property type="protein sequence ID" value="JAE15391.1"/>
    <property type="molecule type" value="Transcribed_RNA"/>
</dbReference>
<accession>A0A0A9FYL1</accession>
<organism evidence="1">
    <name type="scientific">Arundo donax</name>
    <name type="common">Giant reed</name>
    <name type="synonym">Donax arundinaceus</name>
    <dbReference type="NCBI Taxonomy" id="35708"/>
    <lineage>
        <taxon>Eukaryota</taxon>
        <taxon>Viridiplantae</taxon>
        <taxon>Streptophyta</taxon>
        <taxon>Embryophyta</taxon>
        <taxon>Tracheophyta</taxon>
        <taxon>Spermatophyta</taxon>
        <taxon>Magnoliopsida</taxon>
        <taxon>Liliopsida</taxon>
        <taxon>Poales</taxon>
        <taxon>Poaceae</taxon>
        <taxon>PACMAD clade</taxon>
        <taxon>Arundinoideae</taxon>
        <taxon>Arundineae</taxon>
        <taxon>Arundo</taxon>
    </lineage>
</organism>
<dbReference type="AlphaFoldDB" id="A0A0A9FYL1"/>
<protein>
    <submittedName>
        <fullName evidence="1">Uncharacterized protein</fullName>
    </submittedName>
</protein>
<reference evidence="1" key="2">
    <citation type="journal article" date="2015" name="Data Brief">
        <title>Shoot transcriptome of the giant reed, Arundo donax.</title>
        <authorList>
            <person name="Barrero R.A."/>
            <person name="Guerrero F.D."/>
            <person name="Moolhuijzen P."/>
            <person name="Goolsby J.A."/>
            <person name="Tidwell J."/>
            <person name="Bellgard S.E."/>
            <person name="Bellgard M.I."/>
        </authorList>
    </citation>
    <scope>NUCLEOTIDE SEQUENCE</scope>
    <source>
        <tissue evidence="1">Shoot tissue taken approximately 20 cm above the soil surface</tissue>
    </source>
</reference>
<proteinExistence type="predicted"/>
<evidence type="ECO:0000313" key="1">
    <source>
        <dbReference type="EMBL" id="JAE15391.1"/>
    </source>
</evidence>